<dbReference type="InterPro" id="IPR008984">
    <property type="entry name" value="SMAD_FHA_dom_sf"/>
</dbReference>
<evidence type="ECO:0000313" key="3">
    <source>
        <dbReference type="EMBL" id="MFB9759036.1"/>
    </source>
</evidence>
<dbReference type="Pfam" id="PF16697">
    <property type="entry name" value="Yop-YscD_cpl"/>
    <property type="match status" value="1"/>
</dbReference>
<dbReference type="PROSITE" id="PS50006">
    <property type="entry name" value="FHA_DOMAIN"/>
    <property type="match status" value="1"/>
</dbReference>
<organism evidence="3 4">
    <name type="scientific">Ectobacillus funiculus</name>
    <dbReference type="NCBI Taxonomy" id="137993"/>
    <lineage>
        <taxon>Bacteria</taxon>
        <taxon>Bacillati</taxon>
        <taxon>Bacillota</taxon>
        <taxon>Bacilli</taxon>
        <taxon>Bacillales</taxon>
        <taxon>Bacillaceae</taxon>
        <taxon>Ectobacillus</taxon>
    </lineage>
</organism>
<dbReference type="SMART" id="SM00240">
    <property type="entry name" value="FHA"/>
    <property type="match status" value="1"/>
</dbReference>
<dbReference type="RefSeq" id="WP_379949322.1">
    <property type="nucleotide sequence ID" value="NZ_JBHMAF010000051.1"/>
</dbReference>
<dbReference type="InterPro" id="IPR032030">
    <property type="entry name" value="YscD_cytoplasmic_dom"/>
</dbReference>
<dbReference type="EMBL" id="JBHMAF010000051">
    <property type="protein sequence ID" value="MFB9759036.1"/>
    <property type="molecule type" value="Genomic_DNA"/>
</dbReference>
<evidence type="ECO:0000256" key="1">
    <source>
        <dbReference type="SAM" id="Phobius"/>
    </source>
</evidence>
<dbReference type="InterPro" id="IPR000253">
    <property type="entry name" value="FHA_dom"/>
</dbReference>
<dbReference type="Proteomes" id="UP001589609">
    <property type="component" value="Unassembled WGS sequence"/>
</dbReference>
<keyword evidence="1" id="KW-1133">Transmembrane helix</keyword>
<comment type="caution">
    <text evidence="3">The sequence shown here is derived from an EMBL/GenBank/DDBJ whole genome shotgun (WGS) entry which is preliminary data.</text>
</comment>
<sequence>MDNLYIYLIIGFIVIMNFVLVFLIRKKPTQQVVAASSPTREIAEKPVGQHAKTEVLGQGNRSVRSAAVSTDKTEMLGSIGNLSSEEKKALKKGASAVAPTVILNGENEEAAVAVSNETKAYGILHYKSNDKNVELALLKETTLIGRDPSICDVVLENDSYISRNHALLYKKGEKIFLVDLNSGNGSYIDGEQFKGQREINYNTKFKVGKTEMELYSLEG</sequence>
<proteinExistence type="predicted"/>
<keyword evidence="1" id="KW-0472">Membrane</keyword>
<dbReference type="SUPFAM" id="SSF49879">
    <property type="entry name" value="SMAD/FHA domain"/>
    <property type="match status" value="1"/>
</dbReference>
<dbReference type="Gene3D" id="2.60.200.20">
    <property type="match status" value="1"/>
</dbReference>
<keyword evidence="1" id="KW-0812">Transmembrane</keyword>
<accession>A0ABV5WFY9</accession>
<dbReference type="PANTHER" id="PTHR23308">
    <property type="entry name" value="NUCLEAR INHIBITOR OF PROTEIN PHOSPHATASE-1"/>
    <property type="match status" value="1"/>
</dbReference>
<keyword evidence="4" id="KW-1185">Reference proteome</keyword>
<name>A0ABV5WFY9_9BACI</name>
<feature type="domain" description="FHA" evidence="2">
    <location>
        <begin position="142"/>
        <end position="193"/>
    </location>
</feature>
<dbReference type="CDD" id="cd00060">
    <property type="entry name" value="FHA"/>
    <property type="match status" value="1"/>
</dbReference>
<feature type="transmembrane region" description="Helical" evidence="1">
    <location>
        <begin position="6"/>
        <end position="24"/>
    </location>
</feature>
<evidence type="ECO:0000313" key="4">
    <source>
        <dbReference type="Proteomes" id="UP001589609"/>
    </source>
</evidence>
<evidence type="ECO:0000259" key="2">
    <source>
        <dbReference type="PROSITE" id="PS50006"/>
    </source>
</evidence>
<dbReference type="InterPro" id="IPR050923">
    <property type="entry name" value="Cell_Proc_Reg/RNA_Proc"/>
</dbReference>
<reference evidence="3 4" key="1">
    <citation type="submission" date="2024-09" db="EMBL/GenBank/DDBJ databases">
        <authorList>
            <person name="Sun Q."/>
            <person name="Mori K."/>
        </authorList>
    </citation>
    <scope>NUCLEOTIDE SEQUENCE [LARGE SCALE GENOMIC DNA]</scope>
    <source>
        <strain evidence="3 4">JCM 11201</strain>
    </source>
</reference>
<gene>
    <name evidence="3" type="ORF">ACFFMS_11250</name>
</gene>
<protein>
    <submittedName>
        <fullName evidence="3">FHA domain-containing protein</fullName>
    </submittedName>
</protein>